<evidence type="ECO:0000313" key="4">
    <source>
        <dbReference type="Proteomes" id="UP000504610"/>
    </source>
</evidence>
<dbReference type="Proteomes" id="UP000504610">
    <property type="component" value="Chromosome 4"/>
</dbReference>
<keyword evidence="1" id="KW-0862">Zinc</keyword>
<dbReference type="KEGG" id="rsz:108849830"/>
<evidence type="ECO:0000256" key="2">
    <source>
        <dbReference type="SAM" id="MobiDB-lite"/>
    </source>
</evidence>
<dbReference type="PROSITE" id="PS00028">
    <property type="entry name" value="ZINC_FINGER_C2H2_1"/>
    <property type="match status" value="1"/>
</dbReference>
<dbReference type="SUPFAM" id="SSF57667">
    <property type="entry name" value="beta-beta-alpha zinc fingers"/>
    <property type="match status" value="1"/>
</dbReference>
<dbReference type="InterPro" id="IPR044291">
    <property type="entry name" value="GIS/GIS2/ZFP8"/>
</dbReference>
<gene>
    <name evidence="5" type="primary">LOC108849830</name>
</gene>
<keyword evidence="4" id="KW-1185">Reference proteome</keyword>
<evidence type="ECO:0000313" key="5">
    <source>
        <dbReference type="RefSeq" id="XP_018478937.1"/>
    </source>
</evidence>
<keyword evidence="1" id="KW-0863">Zinc-finger</keyword>
<accession>A0A6J0N2Q1</accession>
<feature type="domain" description="C2H2-type" evidence="3">
    <location>
        <begin position="118"/>
        <end position="145"/>
    </location>
</feature>
<dbReference type="RefSeq" id="XP_018478937.1">
    <property type="nucleotide sequence ID" value="XM_018623435.2"/>
</dbReference>
<dbReference type="GO" id="GO:0008270">
    <property type="term" value="F:zinc ion binding"/>
    <property type="evidence" value="ECO:0007669"/>
    <property type="project" value="UniProtKB-KW"/>
</dbReference>
<keyword evidence="1" id="KW-0479">Metal-binding</keyword>
<proteinExistence type="predicted"/>
<feature type="region of interest" description="Disordered" evidence="2">
    <location>
        <begin position="132"/>
        <end position="158"/>
    </location>
</feature>
<reference evidence="5" key="2">
    <citation type="submission" date="2025-08" db="UniProtKB">
        <authorList>
            <consortium name="RefSeq"/>
        </authorList>
    </citation>
    <scope>IDENTIFICATION</scope>
    <source>
        <tissue evidence="5">Leaf</tissue>
    </source>
</reference>
<organism evidence="4 5">
    <name type="scientific">Raphanus sativus</name>
    <name type="common">Radish</name>
    <name type="synonym">Raphanus raphanistrum var. sativus</name>
    <dbReference type="NCBI Taxonomy" id="3726"/>
    <lineage>
        <taxon>Eukaryota</taxon>
        <taxon>Viridiplantae</taxon>
        <taxon>Streptophyta</taxon>
        <taxon>Embryophyta</taxon>
        <taxon>Tracheophyta</taxon>
        <taxon>Spermatophyta</taxon>
        <taxon>Magnoliopsida</taxon>
        <taxon>eudicotyledons</taxon>
        <taxon>Gunneridae</taxon>
        <taxon>Pentapetalae</taxon>
        <taxon>rosids</taxon>
        <taxon>malvids</taxon>
        <taxon>Brassicales</taxon>
        <taxon>Brassicaceae</taxon>
        <taxon>Brassiceae</taxon>
        <taxon>Raphanus</taxon>
    </lineage>
</organism>
<dbReference type="GO" id="GO:0010090">
    <property type="term" value="P:trichome morphogenesis"/>
    <property type="evidence" value="ECO:0007669"/>
    <property type="project" value="InterPro"/>
</dbReference>
<protein>
    <submittedName>
        <fullName evidence="5">Zinc finger protein 8</fullName>
    </submittedName>
</protein>
<dbReference type="AlphaFoldDB" id="A0A6J0N2Q1"/>
<dbReference type="Pfam" id="PF13912">
    <property type="entry name" value="zf-C2H2_6"/>
    <property type="match status" value="1"/>
</dbReference>
<dbReference type="GO" id="GO:0003700">
    <property type="term" value="F:DNA-binding transcription factor activity"/>
    <property type="evidence" value="ECO:0007669"/>
    <property type="project" value="InterPro"/>
</dbReference>
<sequence>MQNLTSCLSVSETVNLIFIPLSLASMDETNGKRETHDFMNVNVESFSQLPFISRTPPKEKSSIVRLFGQELVRDKSSGAQQEDFCETTTIKINEENSENVKEKDKDKEKDNSNNNRRFECHYCFRNFPTSQALGGHQNAHKRERQHAKRGSMPSYLHQSDSHHVYGFLNNHHHHRHYPTWTTEARFYGGGVGGQQTPSYYSRTLLPPPSSNPPTINGSPLGVWRVPPPSTSANAIHGVYSASPASAFRTHEQERKEPNWPYRLMKPNVKDHVSLDLHL</sequence>
<dbReference type="GeneID" id="108849830"/>
<feature type="compositionally biased region" description="Basic residues" evidence="2">
    <location>
        <begin position="138"/>
        <end position="149"/>
    </location>
</feature>
<name>A0A6J0N2Q1_RAPSA</name>
<dbReference type="GO" id="GO:0009739">
    <property type="term" value="P:response to gibberellin"/>
    <property type="evidence" value="ECO:0007669"/>
    <property type="project" value="InterPro"/>
</dbReference>
<dbReference type="OrthoDB" id="9442240at2759"/>
<dbReference type="InterPro" id="IPR013087">
    <property type="entry name" value="Znf_C2H2_type"/>
</dbReference>
<dbReference type="PROSITE" id="PS50157">
    <property type="entry name" value="ZINC_FINGER_C2H2_2"/>
    <property type="match status" value="1"/>
</dbReference>
<evidence type="ECO:0000259" key="3">
    <source>
        <dbReference type="PROSITE" id="PS50157"/>
    </source>
</evidence>
<evidence type="ECO:0000256" key="1">
    <source>
        <dbReference type="PROSITE-ProRule" id="PRU00042"/>
    </source>
</evidence>
<reference evidence="4" key="1">
    <citation type="journal article" date="2019" name="Database">
        <title>The radish genome database (RadishGD): an integrated information resource for radish genomics.</title>
        <authorList>
            <person name="Yu H.J."/>
            <person name="Baek S."/>
            <person name="Lee Y.J."/>
            <person name="Cho A."/>
            <person name="Mun J.H."/>
        </authorList>
    </citation>
    <scope>NUCLEOTIDE SEQUENCE [LARGE SCALE GENOMIC DNA]</scope>
    <source>
        <strain evidence="4">cv. WK10039</strain>
    </source>
</reference>
<dbReference type="PANTHER" id="PTHR46547:SF10">
    <property type="entry name" value="ZINC FINGER PROTEIN 8"/>
    <property type="match status" value="1"/>
</dbReference>
<dbReference type="PANTHER" id="PTHR46547">
    <property type="entry name" value="ZINC FINGER PROTEIN GIS"/>
    <property type="match status" value="1"/>
</dbReference>
<dbReference type="InterPro" id="IPR036236">
    <property type="entry name" value="Znf_C2H2_sf"/>
</dbReference>